<reference evidence="2 3" key="1">
    <citation type="submission" date="2014-02" db="EMBL/GenBank/DDBJ databases">
        <title>The small core and large imbalanced accessory genome model reveals a collaborative survival strategy of Sorangium cellulosum strains in nature.</title>
        <authorList>
            <person name="Han K."/>
            <person name="Peng R."/>
            <person name="Blom J."/>
            <person name="Li Y.-Z."/>
        </authorList>
    </citation>
    <scope>NUCLEOTIDE SEQUENCE [LARGE SCALE GENOMIC DNA]</scope>
    <source>
        <strain evidence="2 3">So0157-18</strain>
    </source>
</reference>
<dbReference type="InterPro" id="IPR045792">
    <property type="entry name" value="DUF6036"/>
</dbReference>
<dbReference type="AlphaFoldDB" id="A0A150PJZ2"/>
<dbReference type="Pfam" id="PF19502">
    <property type="entry name" value="DUF6036"/>
    <property type="match status" value="1"/>
</dbReference>
<dbReference type="InterPro" id="IPR043519">
    <property type="entry name" value="NT_sf"/>
</dbReference>
<sequence>MTADVDVTVDLAQTSTLALVDDLARAGFDLRIDLGEDLLREARLLPLVHRPTCMPIDVVVAASSLHLEFLARRRLIDLGGVRVPMISPEDLIVTKVLAGRPKDLEDVRGVLLEQRDLDLDRIRDLLGGLEAALGEDRLLRRLDRLIRKARTAVVRRP</sequence>
<evidence type="ECO:0000313" key="2">
    <source>
        <dbReference type="EMBL" id="KYF55983.1"/>
    </source>
</evidence>
<dbReference type="Proteomes" id="UP000075604">
    <property type="component" value="Unassembled WGS sequence"/>
</dbReference>
<protein>
    <recommendedName>
        <fullName evidence="1">DUF6036 domain-containing protein</fullName>
    </recommendedName>
</protein>
<gene>
    <name evidence="2" type="ORF">BE04_50825</name>
</gene>
<feature type="domain" description="DUF6036" evidence="1">
    <location>
        <begin position="29"/>
        <end position="126"/>
    </location>
</feature>
<name>A0A150PJZ2_SORCE</name>
<dbReference type="Gene3D" id="3.30.460.40">
    <property type="match status" value="1"/>
</dbReference>
<accession>A0A150PJZ2</accession>
<comment type="caution">
    <text evidence="2">The sequence shown here is derived from an EMBL/GenBank/DDBJ whole genome shotgun (WGS) entry which is preliminary data.</text>
</comment>
<organism evidence="2 3">
    <name type="scientific">Sorangium cellulosum</name>
    <name type="common">Polyangium cellulosum</name>
    <dbReference type="NCBI Taxonomy" id="56"/>
    <lineage>
        <taxon>Bacteria</taxon>
        <taxon>Pseudomonadati</taxon>
        <taxon>Myxococcota</taxon>
        <taxon>Polyangia</taxon>
        <taxon>Polyangiales</taxon>
        <taxon>Polyangiaceae</taxon>
        <taxon>Sorangium</taxon>
    </lineage>
</organism>
<evidence type="ECO:0000313" key="3">
    <source>
        <dbReference type="Proteomes" id="UP000075604"/>
    </source>
</evidence>
<dbReference type="EMBL" id="JELX01002271">
    <property type="protein sequence ID" value="KYF55983.1"/>
    <property type="molecule type" value="Genomic_DNA"/>
</dbReference>
<dbReference type="SUPFAM" id="SSF81301">
    <property type="entry name" value="Nucleotidyltransferase"/>
    <property type="match status" value="1"/>
</dbReference>
<proteinExistence type="predicted"/>
<evidence type="ECO:0000259" key="1">
    <source>
        <dbReference type="Pfam" id="PF19502"/>
    </source>
</evidence>